<evidence type="ECO:0008006" key="3">
    <source>
        <dbReference type="Google" id="ProtNLM"/>
    </source>
</evidence>
<evidence type="ECO:0000313" key="2">
    <source>
        <dbReference type="Proteomes" id="UP000293846"/>
    </source>
</evidence>
<dbReference type="AlphaFoldDB" id="A0A4R1AMJ8"/>
<dbReference type="OrthoDB" id="2943376at2"/>
<name>A0A4R1AMJ8_9BACI</name>
<keyword evidence="2" id="KW-1185">Reference proteome</keyword>
<reference evidence="1 2" key="1">
    <citation type="submission" date="2019-03" db="EMBL/GenBank/DDBJ databases">
        <authorList>
            <person name="Jensen L."/>
            <person name="Storgaard J."/>
            <person name="Sulaj E."/>
            <person name="Schramm A."/>
            <person name="Marshall I.P.G."/>
        </authorList>
    </citation>
    <scope>NUCLEOTIDE SEQUENCE [LARGE SCALE GENOMIC DNA]</scope>
    <source>
        <strain evidence="1 2">2017H2G3</strain>
    </source>
</reference>
<accession>A0A4R1AMJ8</accession>
<dbReference type="Proteomes" id="UP000293846">
    <property type="component" value="Unassembled WGS sequence"/>
</dbReference>
<sequence>MTFKIQIPTDIIRNDEINAMEFVLLAKLIQAYYLSSKQEEFELHHKNLIFLLNIGDNNTFKKSYNKLVKQGYIVTPIDKLPRKGGINVKLNMNIIPELNKKLPFAQLNSSVLDKSVIDAIGYIGIRLIYYYQSYINRKDIAKNHCYASEETIAAHLGITKRTVIEYNKKLKKNKMVKITGHELMETGEYKRKKDKEVIVFNKYNNHYFVKEDRIIDFASKKQGLLTV</sequence>
<organism evidence="1 2">
    <name type="scientific">Cytobacillus praedii</name>
    <dbReference type="NCBI Taxonomy" id="1742358"/>
    <lineage>
        <taxon>Bacteria</taxon>
        <taxon>Bacillati</taxon>
        <taxon>Bacillota</taxon>
        <taxon>Bacilli</taxon>
        <taxon>Bacillales</taxon>
        <taxon>Bacillaceae</taxon>
        <taxon>Cytobacillus</taxon>
    </lineage>
</organism>
<dbReference type="EMBL" id="SJTH01000097">
    <property type="protein sequence ID" value="TCJ00967.1"/>
    <property type="molecule type" value="Genomic_DNA"/>
</dbReference>
<gene>
    <name evidence="1" type="ORF">E0Y62_26315</name>
</gene>
<protein>
    <recommendedName>
        <fullName evidence="3">Helix-turn-helix domain-containing protein</fullName>
    </recommendedName>
</protein>
<comment type="caution">
    <text evidence="1">The sequence shown here is derived from an EMBL/GenBank/DDBJ whole genome shotgun (WGS) entry which is preliminary data.</text>
</comment>
<dbReference type="RefSeq" id="WP_131239472.1">
    <property type="nucleotide sequence ID" value="NZ_SJTH01000097.1"/>
</dbReference>
<proteinExistence type="predicted"/>
<evidence type="ECO:0000313" key="1">
    <source>
        <dbReference type="EMBL" id="TCJ00967.1"/>
    </source>
</evidence>